<evidence type="ECO:0000313" key="1">
    <source>
        <dbReference type="EMBL" id="EYC16870.1"/>
    </source>
</evidence>
<proteinExistence type="predicted"/>
<evidence type="ECO:0000313" key="2">
    <source>
        <dbReference type="Proteomes" id="UP000024635"/>
    </source>
</evidence>
<protein>
    <submittedName>
        <fullName evidence="1">Uncharacterized protein</fullName>
    </submittedName>
</protein>
<dbReference type="Proteomes" id="UP000024635">
    <property type="component" value="Unassembled WGS sequence"/>
</dbReference>
<dbReference type="EMBL" id="JARK01001368">
    <property type="protein sequence ID" value="EYC16870.1"/>
    <property type="molecule type" value="Genomic_DNA"/>
</dbReference>
<sequence length="100" mass="11076">MLISEIPGRQTQLGHLSTAVTSEVKARFVAPRAALRLPPLLLLEGKDLPFLAQTWVSAAYLSLHKNVLDVSRNSDQLLRRATVARRVPQGSPCLRQGRHD</sequence>
<gene>
    <name evidence="1" type="primary">Acey_s0032.g2541</name>
    <name evidence="1" type="ORF">Y032_0032g2541</name>
</gene>
<name>A0A016UNT5_9BILA</name>
<comment type="caution">
    <text evidence="1">The sequence shown here is derived from an EMBL/GenBank/DDBJ whole genome shotgun (WGS) entry which is preliminary data.</text>
</comment>
<dbReference type="AlphaFoldDB" id="A0A016UNT5"/>
<accession>A0A016UNT5</accession>
<organism evidence="1 2">
    <name type="scientific">Ancylostoma ceylanicum</name>
    <dbReference type="NCBI Taxonomy" id="53326"/>
    <lineage>
        <taxon>Eukaryota</taxon>
        <taxon>Metazoa</taxon>
        <taxon>Ecdysozoa</taxon>
        <taxon>Nematoda</taxon>
        <taxon>Chromadorea</taxon>
        <taxon>Rhabditida</taxon>
        <taxon>Rhabditina</taxon>
        <taxon>Rhabditomorpha</taxon>
        <taxon>Strongyloidea</taxon>
        <taxon>Ancylostomatidae</taxon>
        <taxon>Ancylostomatinae</taxon>
        <taxon>Ancylostoma</taxon>
    </lineage>
</organism>
<reference evidence="2" key="1">
    <citation type="journal article" date="2015" name="Nat. Genet.">
        <title>The genome and transcriptome of the zoonotic hookworm Ancylostoma ceylanicum identify infection-specific gene families.</title>
        <authorList>
            <person name="Schwarz E.M."/>
            <person name="Hu Y."/>
            <person name="Antoshechkin I."/>
            <person name="Miller M.M."/>
            <person name="Sternberg P.W."/>
            <person name="Aroian R.V."/>
        </authorList>
    </citation>
    <scope>NUCLEOTIDE SEQUENCE</scope>
    <source>
        <strain evidence="2">HY135</strain>
    </source>
</reference>
<keyword evidence="2" id="KW-1185">Reference proteome</keyword>